<feature type="transmembrane region" description="Helical" evidence="1">
    <location>
        <begin position="335"/>
        <end position="354"/>
    </location>
</feature>
<gene>
    <name evidence="2" type="ORF">H9728_01370</name>
</gene>
<feature type="transmembrane region" description="Helical" evidence="1">
    <location>
        <begin position="42"/>
        <end position="66"/>
    </location>
</feature>
<dbReference type="SUPFAM" id="SSF103473">
    <property type="entry name" value="MFS general substrate transporter"/>
    <property type="match status" value="1"/>
</dbReference>
<accession>A0A9D2CFV6</accession>
<keyword evidence="1" id="KW-0472">Membrane</keyword>
<keyword evidence="1" id="KW-1133">Transmembrane helix</keyword>
<evidence type="ECO:0000313" key="2">
    <source>
        <dbReference type="EMBL" id="HIY77671.1"/>
    </source>
</evidence>
<feature type="transmembrane region" description="Helical" evidence="1">
    <location>
        <begin position="137"/>
        <end position="156"/>
    </location>
</feature>
<reference evidence="2" key="1">
    <citation type="journal article" date="2021" name="PeerJ">
        <title>Extensive microbial diversity within the chicken gut microbiome revealed by metagenomics and culture.</title>
        <authorList>
            <person name="Gilroy R."/>
            <person name="Ravi A."/>
            <person name="Getino M."/>
            <person name="Pursley I."/>
            <person name="Horton D.L."/>
            <person name="Alikhan N.F."/>
            <person name="Baker D."/>
            <person name="Gharbi K."/>
            <person name="Hall N."/>
            <person name="Watson M."/>
            <person name="Adriaenssens E.M."/>
            <person name="Foster-Nyarko E."/>
            <person name="Jarju S."/>
            <person name="Secka A."/>
            <person name="Antonio M."/>
            <person name="Oren A."/>
            <person name="Chaudhuri R.R."/>
            <person name="La Ragione R."/>
            <person name="Hildebrand F."/>
            <person name="Pallen M.J."/>
        </authorList>
    </citation>
    <scope>NUCLEOTIDE SEQUENCE</scope>
    <source>
        <strain evidence="2">CHK199-9574</strain>
    </source>
</reference>
<dbReference type="EMBL" id="DXCO01000010">
    <property type="protein sequence ID" value="HIY77671.1"/>
    <property type="molecule type" value="Genomic_DNA"/>
</dbReference>
<reference evidence="2" key="2">
    <citation type="submission" date="2021-04" db="EMBL/GenBank/DDBJ databases">
        <authorList>
            <person name="Gilroy R."/>
        </authorList>
    </citation>
    <scope>NUCLEOTIDE SEQUENCE</scope>
    <source>
        <strain evidence="2">CHK199-9574</strain>
    </source>
</reference>
<comment type="caution">
    <text evidence="2">The sequence shown here is derived from an EMBL/GenBank/DDBJ whole genome shotgun (WGS) entry which is preliminary data.</text>
</comment>
<protein>
    <recommendedName>
        <fullName evidence="4">MFS transporter</fullName>
    </recommendedName>
</protein>
<evidence type="ECO:0008006" key="4">
    <source>
        <dbReference type="Google" id="ProtNLM"/>
    </source>
</evidence>
<dbReference type="AlphaFoldDB" id="A0A9D2CFV6"/>
<dbReference type="Proteomes" id="UP000824135">
    <property type="component" value="Unassembled WGS sequence"/>
</dbReference>
<feature type="transmembrane region" description="Helical" evidence="1">
    <location>
        <begin position="108"/>
        <end position="130"/>
    </location>
</feature>
<feature type="transmembrane region" description="Helical" evidence="1">
    <location>
        <begin position="232"/>
        <end position="252"/>
    </location>
</feature>
<feature type="transmembrane region" description="Helical" evidence="1">
    <location>
        <begin position="282"/>
        <end position="304"/>
    </location>
</feature>
<evidence type="ECO:0000313" key="3">
    <source>
        <dbReference type="Proteomes" id="UP000824135"/>
    </source>
</evidence>
<feature type="transmembrane region" description="Helical" evidence="1">
    <location>
        <begin position="201"/>
        <end position="220"/>
    </location>
</feature>
<dbReference type="Gene3D" id="1.20.1250.20">
    <property type="entry name" value="MFS general substrate transporter like domains"/>
    <property type="match status" value="1"/>
</dbReference>
<feature type="transmembrane region" description="Helical" evidence="1">
    <location>
        <begin position="162"/>
        <end position="180"/>
    </location>
</feature>
<keyword evidence="1" id="KW-0812">Transmembrane</keyword>
<feature type="transmembrane region" description="Helical" evidence="1">
    <location>
        <begin position="311"/>
        <end position="329"/>
    </location>
</feature>
<evidence type="ECO:0000256" key="1">
    <source>
        <dbReference type="SAM" id="Phobius"/>
    </source>
</evidence>
<name>A0A9D2CFV6_9FIRM</name>
<organism evidence="2 3">
    <name type="scientific">Candidatus Borkfalkia excrementavium</name>
    <dbReference type="NCBI Taxonomy" id="2838505"/>
    <lineage>
        <taxon>Bacteria</taxon>
        <taxon>Bacillati</taxon>
        <taxon>Bacillota</taxon>
        <taxon>Clostridia</taxon>
        <taxon>Christensenellales</taxon>
        <taxon>Christensenellaceae</taxon>
        <taxon>Candidatus Borkfalkia</taxon>
    </lineage>
</organism>
<feature type="transmembrane region" description="Helical" evidence="1">
    <location>
        <begin position="78"/>
        <end position="102"/>
    </location>
</feature>
<feature type="transmembrane region" description="Helical" evidence="1">
    <location>
        <begin position="259"/>
        <end position="276"/>
    </location>
</feature>
<proteinExistence type="predicted"/>
<sequence>MTKLRTALLSAAHLAMDMTAVAFVYALIGMRGSGGAQTVQSVSSLSVAGCVLAYDLLAFGLQPFIGAFADLKRRAAPLLYFSLFGAGICAAACALCDFPQGIGASSVALLVFFSLCNAVFHVSAGAFVIAESEKKSAPLGIFVAPGAVGVAVGRLYGFSVLFAAGTILFVFGILLIFVRTKDGLLAPHFASTDSLKAQTEADLLPLLLLVFAVFVRGFGGGAMPATYEATDLLVLLAALLAALGKAAGGFLADAFGTKSVALVCLPVSACMLAFGGGVPAVYLIGTALFNTSMPVTLWLSFAALPRFRNTAFGVMACFLMLGSVLAMAVSVPRRAAFVLILLSGAAIAAAPLLCKNKSCLSCGRKRGKIL</sequence>
<dbReference type="InterPro" id="IPR036259">
    <property type="entry name" value="MFS_trans_sf"/>
</dbReference>